<dbReference type="OrthoDB" id="305442at2157"/>
<dbReference type="GeneID" id="14208524"/>
<evidence type="ECO:0000313" key="2">
    <source>
        <dbReference type="EMBL" id="SFJ56917.1"/>
    </source>
</evidence>
<gene>
    <name evidence="2" type="ORF">SAMN05443661_14020</name>
</gene>
<feature type="region of interest" description="Disordered" evidence="1">
    <location>
        <begin position="1"/>
        <end position="48"/>
    </location>
</feature>
<dbReference type="Proteomes" id="UP000182829">
    <property type="component" value="Unassembled WGS sequence"/>
</dbReference>
<name>A0A1I3SHG1_9EURY</name>
<protein>
    <submittedName>
        <fullName evidence="2">Uncharacterized protein</fullName>
    </submittedName>
</protein>
<feature type="compositionally biased region" description="Polar residues" evidence="1">
    <location>
        <begin position="7"/>
        <end position="18"/>
    </location>
</feature>
<evidence type="ECO:0000313" key="3">
    <source>
        <dbReference type="Proteomes" id="UP000182829"/>
    </source>
</evidence>
<dbReference type="EMBL" id="FORO01000040">
    <property type="protein sequence ID" value="SFJ56917.1"/>
    <property type="molecule type" value="Genomic_DNA"/>
</dbReference>
<proteinExistence type="predicted"/>
<accession>A0A1I3SHG1</accession>
<sequence length="201" mass="22999">MGDSDDSSNQPEDSSLDQMMQHLEEAKERTTSSSSRRRKQSQYSGLAQKIRKHRSVAVLTKNYSKRLEELVEYDAITHRSSSTWTTAESAVDAHGSLPIYYRTEDTVTHAGIITDIVIEPDSESDDIEKFQKHISENDTYSEYNEELDTTTYIVEHGHKLDDPFPMTDLKKLSDNEPVSAGFWRGAPAYVFQRERDFQSIP</sequence>
<evidence type="ECO:0000256" key="1">
    <source>
        <dbReference type="SAM" id="MobiDB-lite"/>
    </source>
</evidence>
<reference evidence="2 3" key="1">
    <citation type="submission" date="2016-10" db="EMBL/GenBank/DDBJ databases">
        <authorList>
            <person name="de Groot N.N."/>
        </authorList>
    </citation>
    <scope>NUCLEOTIDE SEQUENCE [LARGE SCALE GENOMIC DNA]</scope>
    <source>
        <strain evidence="2 3">SP2</strain>
    </source>
</reference>
<organism evidence="2 3">
    <name type="scientific">Natronobacterium gregoryi</name>
    <dbReference type="NCBI Taxonomy" id="44930"/>
    <lineage>
        <taxon>Archaea</taxon>
        <taxon>Methanobacteriati</taxon>
        <taxon>Methanobacteriota</taxon>
        <taxon>Stenosarchaea group</taxon>
        <taxon>Halobacteria</taxon>
        <taxon>Halobacteriales</taxon>
        <taxon>Natrialbaceae</taxon>
        <taxon>Natronobacterium</taxon>
    </lineage>
</organism>
<dbReference type="AlphaFoldDB" id="A0A1I3SHG1"/>
<dbReference type="RefSeq" id="WP_005580448.1">
    <property type="nucleotide sequence ID" value="NZ_FORO01000040.1"/>
</dbReference>